<dbReference type="AlphaFoldDB" id="A0A914C7D3"/>
<evidence type="ECO:0000313" key="1">
    <source>
        <dbReference type="Proteomes" id="UP000887540"/>
    </source>
</evidence>
<dbReference type="Proteomes" id="UP000887540">
    <property type="component" value="Unplaced"/>
</dbReference>
<dbReference type="WBParaSite" id="ACRNAN_Path_492.g1843.t1">
    <property type="protein sequence ID" value="ACRNAN_Path_492.g1843.t1"/>
    <property type="gene ID" value="ACRNAN_Path_492.g1843"/>
</dbReference>
<reference evidence="2" key="1">
    <citation type="submission" date="2022-11" db="UniProtKB">
        <authorList>
            <consortium name="WormBaseParasite"/>
        </authorList>
    </citation>
    <scope>IDENTIFICATION</scope>
</reference>
<sequence>MKIAETGGEVLWFRTSPPQRLPKMEKAPKAQHLKRIIMYYGHQQVDELLRDFGCRSDALNYPPKIYQISSILKSLFVELYQTHPALDRITTGTLLSFCKHISNWIRSKRAKSIIVFPTIVIMRKIPALMMLTSLYTDRIMEWDSTERSFVDLISQNANVDMDETKDVLYDKTEFPSESDELRKSPILL</sequence>
<organism evidence="1 2">
    <name type="scientific">Acrobeloides nanus</name>
    <dbReference type="NCBI Taxonomy" id="290746"/>
    <lineage>
        <taxon>Eukaryota</taxon>
        <taxon>Metazoa</taxon>
        <taxon>Ecdysozoa</taxon>
        <taxon>Nematoda</taxon>
        <taxon>Chromadorea</taxon>
        <taxon>Rhabditida</taxon>
        <taxon>Tylenchina</taxon>
        <taxon>Cephalobomorpha</taxon>
        <taxon>Cephaloboidea</taxon>
        <taxon>Cephalobidae</taxon>
        <taxon>Acrobeloides</taxon>
    </lineage>
</organism>
<accession>A0A914C7D3</accession>
<proteinExistence type="predicted"/>
<evidence type="ECO:0000313" key="2">
    <source>
        <dbReference type="WBParaSite" id="ACRNAN_Path_492.g1843.t1"/>
    </source>
</evidence>
<name>A0A914C7D3_9BILA</name>
<keyword evidence="1" id="KW-1185">Reference proteome</keyword>
<protein>
    <submittedName>
        <fullName evidence="2">Uncharacterized protein</fullName>
    </submittedName>
</protein>